<protein>
    <submittedName>
        <fullName evidence="1">Uncharacterized protein</fullName>
    </submittedName>
</protein>
<name>A0A6L3Y3C7_9HYPH</name>
<reference evidence="1 2" key="1">
    <citation type="submission" date="2019-09" db="EMBL/GenBank/DDBJ databases">
        <title>Taxonomic organization of the family Brucellaceae based on a phylogenomic approach.</title>
        <authorList>
            <person name="Leclercq S."/>
            <person name="Cloeckaert A."/>
            <person name="Zygmunt M.S."/>
        </authorList>
    </citation>
    <scope>NUCLEOTIDE SEQUENCE [LARGE SCALE GENOMIC DNA]</scope>
    <source>
        <strain evidence="1 2">WS1830</strain>
    </source>
</reference>
<proteinExistence type="predicted"/>
<evidence type="ECO:0000313" key="1">
    <source>
        <dbReference type="EMBL" id="KAB2675774.1"/>
    </source>
</evidence>
<sequence>MNTLNFTINRESFELNIIEQDENDTVLEVYSDPGTREFEGYLYVSHDAVDGAGIHNAISDALYNDFVAQKAKADVASTDWKMIADETDEDVPEMVKAVYRKGEDRNRHLILLDDHGAGFFGLELKPRPSNVNIKVPDAHVDLHVRGDQILITFWDGDQRNTVTLTEEDPADWQKALDEARNSPAGLVVDELYHGELNGDGKFDRDEDE</sequence>
<gene>
    <name evidence="1" type="ORF">F9L08_27520</name>
</gene>
<dbReference type="Proteomes" id="UP000481643">
    <property type="component" value="Unassembled WGS sequence"/>
</dbReference>
<accession>A0A6L3Y3C7</accession>
<comment type="caution">
    <text evidence="1">The sequence shown here is derived from an EMBL/GenBank/DDBJ whole genome shotgun (WGS) entry which is preliminary data.</text>
</comment>
<dbReference type="EMBL" id="WBVX01000054">
    <property type="protein sequence ID" value="KAB2675774.1"/>
    <property type="molecule type" value="Genomic_DNA"/>
</dbReference>
<dbReference type="AlphaFoldDB" id="A0A6L3Y3C7"/>
<organism evidence="1 2">
    <name type="scientific">Brucella tritici</name>
    <dbReference type="NCBI Taxonomy" id="94626"/>
    <lineage>
        <taxon>Bacteria</taxon>
        <taxon>Pseudomonadati</taxon>
        <taxon>Pseudomonadota</taxon>
        <taxon>Alphaproteobacteria</taxon>
        <taxon>Hyphomicrobiales</taxon>
        <taxon>Brucellaceae</taxon>
        <taxon>Brucella/Ochrobactrum group</taxon>
        <taxon>Brucella</taxon>
    </lineage>
</organism>
<evidence type="ECO:0000313" key="2">
    <source>
        <dbReference type="Proteomes" id="UP000481643"/>
    </source>
</evidence>